<protein>
    <submittedName>
        <fullName evidence="4">Molecular chaperone DnaJ</fullName>
    </submittedName>
</protein>
<feature type="domain" description="J" evidence="3">
    <location>
        <begin position="9"/>
        <end position="75"/>
    </location>
</feature>
<feature type="compositionally biased region" description="Polar residues" evidence="2">
    <location>
        <begin position="395"/>
        <end position="416"/>
    </location>
</feature>
<keyword evidence="1" id="KW-0143">Chaperone</keyword>
<feature type="region of interest" description="Disordered" evidence="2">
    <location>
        <begin position="101"/>
        <end position="139"/>
    </location>
</feature>
<dbReference type="InterPro" id="IPR051938">
    <property type="entry name" value="Apopto_cytoskel_mod"/>
</dbReference>
<proteinExistence type="predicted"/>
<feature type="compositionally biased region" description="Basic and acidic residues" evidence="2">
    <location>
        <begin position="567"/>
        <end position="578"/>
    </location>
</feature>
<dbReference type="PROSITE" id="PS00636">
    <property type="entry name" value="DNAJ_1"/>
    <property type="match status" value="1"/>
</dbReference>
<dbReference type="PRINTS" id="PR00625">
    <property type="entry name" value="JDOMAIN"/>
</dbReference>
<feature type="compositionally biased region" description="Basic and acidic residues" evidence="2">
    <location>
        <begin position="282"/>
        <end position="295"/>
    </location>
</feature>
<dbReference type="InterPro" id="IPR018253">
    <property type="entry name" value="DnaJ_domain_CS"/>
</dbReference>
<feature type="compositionally biased region" description="Basic and acidic residues" evidence="2">
    <location>
        <begin position="433"/>
        <end position="442"/>
    </location>
</feature>
<dbReference type="EMBL" id="MU404351">
    <property type="protein sequence ID" value="KAI1617207.1"/>
    <property type="molecule type" value="Genomic_DNA"/>
</dbReference>
<sequence length="914" mass="100095">MVKADVKRDYYADLDLPPTADTEDIKKQFRYLAKQYHPDRNPGHEIEVVPKFQAVQAAHEILSDPVQKSKYDAARARIAAVNTAASATNYSDPYGFARAATSKPATTTPQFPFPPPPKANEKRTAPQTPKSQGSRGAEKFNAFVRGAPQSWDRARFDDARAEAARAFPNMRTTQSTQQMPPRPPRQAPTAPKPPHSADTPHLPNVPPTTFPGLSRTQSTRSGHGPSAYGSDDYSAARSAYSHVRGRGGPPPSSHPHPHDAHTMHSPPRSRARPAVSPLRQARSTEYHHMRNESAGDIRPSSRYAGVGGERTDLHGEGLHRSASVRNSPVDPHWDDRGPFGKPNAHFEHVPRHRSASPGMRPAGKHAEYSSESSSSDDEELNINNRPKAPLRTRPRPQQTKPTSDNNPGLTGQFPNTNYTRIVDHSQYNFPAPEAREPLRRPFPDMPSPAGETPMHGAHGIGGKSDGPKYASPCKASYPWSQNPKSGRAPSRGYSFNGVPSWAVPSSVYPQSTPTRRPQTHKNDDFSSGQTLFLKTVPLQSFRARGRRANTFGSPEPAPPLKFSAADWQDKLSADDIFRPSDSQMRKSPSKLNRTGSKPATRGRGMSKGIEQEGSPSADSATSAEANHGDDSKAQASSDKAAAFQQGKLPPDWASTIKTTAAQPPRPETGRSSQNSTSTVDSRDHYVVVEEDAMDVDDTPPVNGQSGHSSNGGQRSSAEFPKPGSRRSSVNGGVDLREFTQQAPFAPTAAGLKDLDDLAANLPFQSKPAENLDGSSKPSARLRALNLPKPPKVVVPPAADRLDPANFMQYVDNMNVYMREWNSFNAKMIEHFRNRQDRVCGTMSQTWISQQGDGPGADELDENGNQKAGYAAYIQWLKDDAQCREWWDHANENHMQCLEDLGRAREVAKKKLRPA</sequence>
<dbReference type="CDD" id="cd06257">
    <property type="entry name" value="DnaJ"/>
    <property type="match status" value="1"/>
</dbReference>
<feature type="compositionally biased region" description="Low complexity" evidence="2">
    <location>
        <begin position="166"/>
        <end position="179"/>
    </location>
</feature>
<feature type="compositionally biased region" description="Pro residues" evidence="2">
    <location>
        <begin position="180"/>
        <end position="194"/>
    </location>
</feature>
<evidence type="ECO:0000256" key="1">
    <source>
        <dbReference type="ARBA" id="ARBA00023186"/>
    </source>
</evidence>
<feature type="compositionally biased region" description="Basic and acidic residues" evidence="2">
    <location>
        <begin position="331"/>
        <end position="349"/>
    </location>
</feature>
<feature type="compositionally biased region" description="Low complexity" evidence="2">
    <location>
        <begin position="702"/>
        <end position="716"/>
    </location>
</feature>
<dbReference type="AlphaFoldDB" id="A0AAN6E4X1"/>
<feature type="compositionally biased region" description="Polar residues" evidence="2">
    <location>
        <begin position="613"/>
        <end position="624"/>
    </location>
</feature>
<dbReference type="SUPFAM" id="SSF46565">
    <property type="entry name" value="Chaperone J-domain"/>
    <property type="match status" value="1"/>
</dbReference>
<feature type="compositionally biased region" description="Low complexity" evidence="2">
    <location>
        <begin position="633"/>
        <end position="645"/>
    </location>
</feature>
<evidence type="ECO:0000313" key="5">
    <source>
        <dbReference type="Proteomes" id="UP001203852"/>
    </source>
</evidence>
<keyword evidence="5" id="KW-1185">Reference proteome</keyword>
<dbReference type="PANTHER" id="PTHR44145:SF3">
    <property type="entry name" value="DNAJ HOMOLOG SUBFAMILY A MEMBER 3, MITOCHONDRIAL"/>
    <property type="match status" value="1"/>
</dbReference>
<name>A0AAN6E4X1_9EURO</name>
<accession>A0AAN6E4X1</accession>
<dbReference type="InterPro" id="IPR036869">
    <property type="entry name" value="J_dom_sf"/>
</dbReference>
<dbReference type="Gene3D" id="1.10.287.110">
    <property type="entry name" value="DnaJ domain"/>
    <property type="match status" value="1"/>
</dbReference>
<feature type="compositionally biased region" description="Polar residues" evidence="2">
    <location>
        <begin position="669"/>
        <end position="679"/>
    </location>
</feature>
<feature type="compositionally biased region" description="Low complexity" evidence="2">
    <location>
        <begin position="226"/>
        <end position="241"/>
    </location>
</feature>
<evidence type="ECO:0000256" key="2">
    <source>
        <dbReference type="SAM" id="MobiDB-lite"/>
    </source>
</evidence>
<evidence type="ECO:0000259" key="3">
    <source>
        <dbReference type="PROSITE" id="PS50076"/>
    </source>
</evidence>
<feature type="region of interest" description="Disordered" evidence="2">
    <location>
        <begin position="433"/>
        <end position="731"/>
    </location>
</feature>
<comment type="caution">
    <text evidence="4">The sequence shown here is derived from an EMBL/GenBank/DDBJ whole genome shotgun (WGS) entry which is preliminary data.</text>
</comment>
<dbReference type="Pfam" id="PF00226">
    <property type="entry name" value="DnaJ"/>
    <property type="match status" value="1"/>
</dbReference>
<feature type="compositionally biased region" description="Low complexity" evidence="2">
    <location>
        <begin position="265"/>
        <end position="279"/>
    </location>
</feature>
<dbReference type="SMART" id="SM00271">
    <property type="entry name" value="DnaJ"/>
    <property type="match status" value="1"/>
</dbReference>
<dbReference type="PANTHER" id="PTHR44145">
    <property type="entry name" value="DNAJ HOMOLOG SUBFAMILY A MEMBER 3, MITOCHONDRIAL"/>
    <property type="match status" value="1"/>
</dbReference>
<dbReference type="PROSITE" id="PS50076">
    <property type="entry name" value="DNAJ_2"/>
    <property type="match status" value="1"/>
</dbReference>
<evidence type="ECO:0000313" key="4">
    <source>
        <dbReference type="EMBL" id="KAI1617207.1"/>
    </source>
</evidence>
<feature type="compositionally biased region" description="Basic and acidic residues" evidence="2">
    <location>
        <begin position="309"/>
        <end position="319"/>
    </location>
</feature>
<feature type="region of interest" description="Disordered" evidence="2">
    <location>
        <begin position="166"/>
        <end position="416"/>
    </location>
</feature>
<feature type="compositionally biased region" description="Polar residues" evidence="2">
    <location>
        <begin position="507"/>
        <end position="516"/>
    </location>
</feature>
<feature type="compositionally biased region" description="Acidic residues" evidence="2">
    <location>
        <begin position="688"/>
        <end position="697"/>
    </location>
</feature>
<reference evidence="4" key="1">
    <citation type="journal article" date="2022" name="bioRxiv">
        <title>Deciphering the potential niche of two novel black yeast fungi from a biological soil crust based on their genomes, phenotypes, and melanin regulation.</title>
        <authorList>
            <consortium name="DOE Joint Genome Institute"/>
            <person name="Carr E.C."/>
            <person name="Barton Q."/>
            <person name="Grambo S."/>
            <person name="Sullivan M."/>
            <person name="Renfro C.M."/>
            <person name="Kuo A."/>
            <person name="Pangilinan J."/>
            <person name="Lipzen A."/>
            <person name="Keymanesh K."/>
            <person name="Savage E."/>
            <person name="Barry K."/>
            <person name="Grigoriev I.V."/>
            <person name="Riekhof W.R."/>
            <person name="Harris S.S."/>
        </authorList>
    </citation>
    <scope>NUCLEOTIDE SEQUENCE</scope>
    <source>
        <strain evidence="4">JF 03-4F</strain>
    </source>
</reference>
<dbReference type="InterPro" id="IPR001623">
    <property type="entry name" value="DnaJ_domain"/>
</dbReference>
<gene>
    <name evidence="4" type="ORF">EDD36DRAFT_157538</name>
</gene>
<feature type="compositionally biased region" description="Polar residues" evidence="2">
    <location>
        <begin position="125"/>
        <end position="134"/>
    </location>
</feature>
<organism evidence="4 5">
    <name type="scientific">Exophiala viscosa</name>
    <dbReference type="NCBI Taxonomy" id="2486360"/>
    <lineage>
        <taxon>Eukaryota</taxon>
        <taxon>Fungi</taxon>
        <taxon>Dikarya</taxon>
        <taxon>Ascomycota</taxon>
        <taxon>Pezizomycotina</taxon>
        <taxon>Eurotiomycetes</taxon>
        <taxon>Chaetothyriomycetidae</taxon>
        <taxon>Chaetothyriales</taxon>
        <taxon>Herpotrichiellaceae</taxon>
        <taxon>Exophiala</taxon>
    </lineage>
</organism>
<dbReference type="Proteomes" id="UP001203852">
    <property type="component" value="Unassembled WGS sequence"/>
</dbReference>
<feature type="compositionally biased region" description="Polar residues" evidence="2">
    <location>
        <begin position="580"/>
        <end position="597"/>
    </location>
</feature>
<dbReference type="FunFam" id="1.10.287.110:FF:000096">
    <property type="entry name" value="DnaJ domain protein"/>
    <property type="match status" value="1"/>
</dbReference>